<comment type="caution">
    <text evidence="1">The sequence shown here is derived from an EMBL/GenBank/DDBJ whole genome shotgun (WGS) entry which is preliminary data.</text>
</comment>
<organism evidence="1 2">
    <name type="scientific">Candidatus Roizmanbacteria bacterium CG22_combo_CG10-13_8_21_14_all_38_20</name>
    <dbReference type="NCBI Taxonomy" id="1974862"/>
    <lineage>
        <taxon>Bacteria</taxon>
        <taxon>Candidatus Roizmaniibacteriota</taxon>
    </lineage>
</organism>
<dbReference type="EMBL" id="PCTA01000002">
    <property type="protein sequence ID" value="PIP62199.1"/>
    <property type="molecule type" value="Genomic_DNA"/>
</dbReference>
<dbReference type="Proteomes" id="UP000231246">
    <property type="component" value="Unassembled WGS sequence"/>
</dbReference>
<protein>
    <submittedName>
        <fullName evidence="1">Uncharacterized protein</fullName>
    </submittedName>
</protein>
<reference evidence="1 2" key="1">
    <citation type="submission" date="2017-09" db="EMBL/GenBank/DDBJ databases">
        <title>Depth-based differentiation of microbial function through sediment-hosted aquifers and enrichment of novel symbionts in the deep terrestrial subsurface.</title>
        <authorList>
            <person name="Probst A.J."/>
            <person name="Ladd B."/>
            <person name="Jarett J.K."/>
            <person name="Geller-Mcgrath D.E."/>
            <person name="Sieber C.M."/>
            <person name="Emerson J.B."/>
            <person name="Anantharaman K."/>
            <person name="Thomas B.C."/>
            <person name="Malmstrom R."/>
            <person name="Stieglmeier M."/>
            <person name="Klingl A."/>
            <person name="Woyke T."/>
            <person name="Ryan C.M."/>
            <person name="Banfield J.F."/>
        </authorList>
    </citation>
    <scope>NUCLEOTIDE SEQUENCE [LARGE SCALE GENOMIC DNA]</scope>
    <source>
        <strain evidence="1">CG22_combo_CG10-13_8_21_14_all_38_20</strain>
    </source>
</reference>
<evidence type="ECO:0000313" key="2">
    <source>
        <dbReference type="Proteomes" id="UP000231246"/>
    </source>
</evidence>
<dbReference type="AlphaFoldDB" id="A0A2H0BXE0"/>
<proteinExistence type="predicted"/>
<gene>
    <name evidence="1" type="ORF">COW99_00115</name>
</gene>
<accession>A0A2H0BXE0</accession>
<sequence length="329" mass="37526">MTMKKSKGRLLIGGGVVLALALIVFGNFKLEGAKDQYCLAQTHLQFPITTLMEGDKWDFYTGCFDKLSFRDSVKLLLVDQSAELKKSTEISKLLAVMEKNPNNDSQVYKEARQKFCLLTSRSAEEREQAVANIQKFLGLTDIPVEFLCSRFNGKPDDSGTDYSSPASEHYEAARFAFTVDPKTNYIVEVGEAERRWGTKEDGTRWFENMPEYDDTPTYTTHEAIKPVAEAFMIKHQDIFGVDITKMTYQFEGRKVGNFFVRWIDTSKPYTNDTVECGDVDQKREGAYQNDQGVWCLKSTYTRYPTVSMTIMQSGQVAVYDNDGWELEKL</sequence>
<evidence type="ECO:0000313" key="1">
    <source>
        <dbReference type="EMBL" id="PIP62199.1"/>
    </source>
</evidence>
<name>A0A2H0BXE0_9BACT</name>